<name>A0A2N0PBJ3_9GLOM</name>
<dbReference type="EMBL" id="LLXJ01001050">
    <property type="protein sequence ID" value="PKC04192.1"/>
    <property type="molecule type" value="Genomic_DNA"/>
</dbReference>
<accession>A0A2N0PBJ3</accession>
<reference evidence="1 2" key="2">
    <citation type="submission" date="2017-09" db="EMBL/GenBank/DDBJ databases">
        <title>Extensive intraspecific genome diversity in a model arbuscular mycorrhizal fungus.</title>
        <authorList>
            <person name="Chen E.C."/>
            <person name="Morin E."/>
            <person name="Beaudet D."/>
            <person name="Noel J."/>
            <person name="Ndikumana S."/>
            <person name="Charron P."/>
            <person name="St-Onge C."/>
            <person name="Giorgi J."/>
            <person name="Grigoriev I.V."/>
            <person name="Roux C."/>
            <person name="Martin F.M."/>
            <person name="Corradi N."/>
        </authorList>
    </citation>
    <scope>NUCLEOTIDE SEQUENCE [LARGE SCALE GENOMIC DNA]</scope>
    <source>
        <strain evidence="1 2">A5</strain>
    </source>
</reference>
<dbReference type="AlphaFoldDB" id="A0A2N0PBJ3"/>
<evidence type="ECO:0000313" key="2">
    <source>
        <dbReference type="Proteomes" id="UP000232722"/>
    </source>
</evidence>
<evidence type="ECO:0000313" key="1">
    <source>
        <dbReference type="EMBL" id="PKC04192.1"/>
    </source>
</evidence>
<gene>
    <name evidence="1" type="ORF">RhiirA5_422608</name>
</gene>
<sequence>MRSYKIKIVLKELPTYGVLYQRKVNEIVDAVCPRCNNEIDWYHVWKMNRIWELLRGVYNRKFDEISKKKEYKNVIEHLWSFCYDKYRTRIWVKRCDEVAEIEKDRGIDLKKEKKNRGGR</sequence>
<dbReference type="VEuPathDB" id="FungiDB:RhiirA1_479712"/>
<comment type="caution">
    <text evidence="1">The sequence shown here is derived from an EMBL/GenBank/DDBJ whole genome shotgun (WGS) entry which is preliminary data.</text>
</comment>
<protein>
    <submittedName>
        <fullName evidence="1">Uncharacterized protein</fullName>
    </submittedName>
</protein>
<proteinExistence type="predicted"/>
<organism evidence="1 2">
    <name type="scientific">Rhizophagus irregularis</name>
    <dbReference type="NCBI Taxonomy" id="588596"/>
    <lineage>
        <taxon>Eukaryota</taxon>
        <taxon>Fungi</taxon>
        <taxon>Fungi incertae sedis</taxon>
        <taxon>Mucoromycota</taxon>
        <taxon>Glomeromycotina</taxon>
        <taxon>Glomeromycetes</taxon>
        <taxon>Glomerales</taxon>
        <taxon>Glomeraceae</taxon>
        <taxon>Rhizophagus</taxon>
    </lineage>
</organism>
<dbReference type="VEuPathDB" id="FungiDB:FUN_017041"/>
<reference evidence="1 2" key="1">
    <citation type="submission" date="2016-04" db="EMBL/GenBank/DDBJ databases">
        <title>Genome analyses suggest a sexual origin of heterokaryosis in a supposedly ancient asexual fungus.</title>
        <authorList>
            <person name="Ropars J."/>
            <person name="Sedzielewska K."/>
            <person name="Noel J."/>
            <person name="Charron P."/>
            <person name="Farinelli L."/>
            <person name="Marton T."/>
            <person name="Kruger M."/>
            <person name="Pelin A."/>
            <person name="Brachmann A."/>
            <person name="Corradi N."/>
        </authorList>
    </citation>
    <scope>NUCLEOTIDE SEQUENCE [LARGE SCALE GENOMIC DNA]</scope>
    <source>
        <strain evidence="1 2">A5</strain>
    </source>
</reference>
<dbReference type="Proteomes" id="UP000232722">
    <property type="component" value="Unassembled WGS sequence"/>
</dbReference>